<dbReference type="AlphaFoldDB" id="A0A433N3U9"/>
<dbReference type="Proteomes" id="UP000268857">
    <property type="component" value="Unassembled WGS sequence"/>
</dbReference>
<evidence type="ECO:0000313" key="1">
    <source>
        <dbReference type="EMBL" id="RUR75935.1"/>
    </source>
</evidence>
<dbReference type="EMBL" id="RSCJ01000022">
    <property type="protein sequence ID" value="RUR75935.1"/>
    <property type="molecule type" value="Genomic_DNA"/>
</dbReference>
<dbReference type="OrthoDB" id="580795at2"/>
<dbReference type="RefSeq" id="WP_016876781.1">
    <property type="nucleotide sequence ID" value="NZ_AJLN01000152.1"/>
</dbReference>
<gene>
    <name evidence="1" type="ORF">PCC6912_45070</name>
</gene>
<name>A0A433N3U9_CHLFR</name>
<protein>
    <submittedName>
        <fullName evidence="1">Uncharacterized protein</fullName>
    </submittedName>
</protein>
<keyword evidence="2" id="KW-1185">Reference proteome</keyword>
<proteinExistence type="predicted"/>
<comment type="caution">
    <text evidence="1">The sequence shown here is derived from an EMBL/GenBank/DDBJ whole genome shotgun (WGS) entry which is preliminary data.</text>
</comment>
<reference evidence="1 2" key="1">
    <citation type="journal article" date="2019" name="Genome Biol. Evol.">
        <title>Day and night: Metabolic profiles and evolutionary relationships of six axenic non-marine cyanobacteria.</title>
        <authorList>
            <person name="Will S.E."/>
            <person name="Henke P."/>
            <person name="Boedeker C."/>
            <person name="Huang S."/>
            <person name="Brinkmann H."/>
            <person name="Rohde M."/>
            <person name="Jarek M."/>
            <person name="Friedl T."/>
            <person name="Seufert S."/>
            <person name="Schumacher M."/>
            <person name="Overmann J."/>
            <person name="Neumann-Schaal M."/>
            <person name="Petersen J."/>
        </authorList>
    </citation>
    <scope>NUCLEOTIDE SEQUENCE [LARGE SCALE GENOMIC DNA]</scope>
    <source>
        <strain evidence="1 2">PCC 6912</strain>
    </source>
</reference>
<sequence length="95" mass="10192">MPRNVVLKAIALKSASLLWAIAHHILTVLNRTDIGGLTLSRTNLVAAAREMMRETRLLELVGSPGAVKSAVLKALVEIQQGEGPVILFAGDRIIL</sequence>
<evidence type="ECO:0000313" key="2">
    <source>
        <dbReference type="Proteomes" id="UP000268857"/>
    </source>
</evidence>
<accession>A0A433N3U9</accession>
<organism evidence="1 2">
    <name type="scientific">Chlorogloeopsis fritschii PCC 6912</name>
    <dbReference type="NCBI Taxonomy" id="211165"/>
    <lineage>
        <taxon>Bacteria</taxon>
        <taxon>Bacillati</taxon>
        <taxon>Cyanobacteriota</taxon>
        <taxon>Cyanophyceae</taxon>
        <taxon>Nostocales</taxon>
        <taxon>Chlorogloeopsidaceae</taxon>
        <taxon>Chlorogloeopsis</taxon>
    </lineage>
</organism>